<name>A0A7W4VS28_9ACTN</name>
<sequence length="547" mass="55512">MSALESRGRGLPTTRRRGGVRRLLAAGATGALALGALVAVAPTAGASECSSQTGGSNDWVMWTGGGFTCGYQAKSGKKKIGSFNTQTWTHSTALGYTKRDHRWKQTGGVKVSYMYYGSDLGSSITFTAFNSEDGSRHWGATTIWNTAKGGTVSSSQYKGDDYEYKTNRFHVSKISVTGASTTTPGTPASYSVKVTDPDGGTTPGGTIALLLQPGSKPDPTKSDCDGKVTSQGTDTGLAQGALSGGTGTLKTPGLAAGTYTLYAVYAGSVNSKGRPLYCDSPSKEGLTAAQSSSWTLTVTPAARTAAGSAVLSAPGETVTPDADVPGLRRAGATPPLVVVDRAYVAGPRGGAPARRLACPAAWVPVQVNASSPTRVLPEQLFAGTGTKQGIPAGTVPAGTRVDAQVVCRRGTAGVRTLGRTVLGSARTDRLTTRRPDSTVLAGRGDDHVVVSTRGSAAFGFTGADRIVVTAARGAAHGGPGADVLVARTPGTVLLVGGSGPDRLVGAAGRTLINARDGAGGDHVVCRSAANLVLADAGDRIEGPCTVR</sequence>
<dbReference type="InterPro" id="IPR011049">
    <property type="entry name" value="Serralysin-like_metalloprot_C"/>
</dbReference>
<dbReference type="EMBL" id="JACHWR010000001">
    <property type="protein sequence ID" value="MBB3040590.1"/>
    <property type="molecule type" value="Genomic_DNA"/>
</dbReference>
<dbReference type="Proteomes" id="UP000589626">
    <property type="component" value="Unassembled WGS sequence"/>
</dbReference>
<comment type="caution">
    <text evidence="2">The sequence shown here is derived from an EMBL/GenBank/DDBJ whole genome shotgun (WGS) entry which is preliminary data.</text>
</comment>
<accession>A0A7W4VS28</accession>
<organism evidence="2 3">
    <name type="scientific">Nocardioides soli</name>
    <dbReference type="NCBI Taxonomy" id="1036020"/>
    <lineage>
        <taxon>Bacteria</taxon>
        <taxon>Bacillati</taxon>
        <taxon>Actinomycetota</taxon>
        <taxon>Actinomycetes</taxon>
        <taxon>Propionibacteriales</taxon>
        <taxon>Nocardioidaceae</taxon>
        <taxon>Nocardioides</taxon>
    </lineage>
</organism>
<protein>
    <recommendedName>
        <fullName evidence="4">Ig-like domain repeat protein</fullName>
    </recommendedName>
</protein>
<keyword evidence="1" id="KW-0732">Signal</keyword>
<feature type="signal peptide" evidence="1">
    <location>
        <begin position="1"/>
        <end position="46"/>
    </location>
</feature>
<gene>
    <name evidence="2" type="ORF">FHU40_000391</name>
</gene>
<evidence type="ECO:0000313" key="2">
    <source>
        <dbReference type="EMBL" id="MBB3040590.1"/>
    </source>
</evidence>
<feature type="chain" id="PRO_5031279176" description="Ig-like domain repeat protein" evidence="1">
    <location>
        <begin position="47"/>
        <end position="547"/>
    </location>
</feature>
<evidence type="ECO:0008006" key="4">
    <source>
        <dbReference type="Google" id="ProtNLM"/>
    </source>
</evidence>
<keyword evidence="3" id="KW-1185">Reference proteome</keyword>
<dbReference type="RefSeq" id="WP_183590602.1">
    <property type="nucleotide sequence ID" value="NZ_JACHWR010000001.1"/>
</dbReference>
<proteinExistence type="predicted"/>
<evidence type="ECO:0000313" key="3">
    <source>
        <dbReference type="Proteomes" id="UP000589626"/>
    </source>
</evidence>
<dbReference type="AlphaFoldDB" id="A0A7W4VS28"/>
<evidence type="ECO:0000256" key="1">
    <source>
        <dbReference type="SAM" id="SignalP"/>
    </source>
</evidence>
<reference evidence="2 3" key="1">
    <citation type="submission" date="2020-08" db="EMBL/GenBank/DDBJ databases">
        <title>Sequencing the genomes of 1000 actinobacteria strains.</title>
        <authorList>
            <person name="Klenk H.-P."/>
        </authorList>
    </citation>
    <scope>NUCLEOTIDE SEQUENCE [LARGE SCALE GENOMIC DNA]</scope>
    <source>
        <strain evidence="2 3">DSM 105498</strain>
    </source>
</reference>
<dbReference type="SUPFAM" id="SSF51120">
    <property type="entry name" value="beta-Roll"/>
    <property type="match status" value="1"/>
</dbReference>